<feature type="domain" description="WRKY" evidence="8">
    <location>
        <begin position="281"/>
        <end position="347"/>
    </location>
</feature>
<feature type="region of interest" description="Disordered" evidence="7">
    <location>
        <begin position="501"/>
        <end position="520"/>
    </location>
</feature>
<protein>
    <recommendedName>
        <fullName evidence="8">WRKY domain-containing protein</fullName>
    </recommendedName>
</protein>
<dbReference type="FunFam" id="2.20.25.80:FF:000002">
    <property type="entry name" value="probable WRKY transcription factor 31"/>
    <property type="match status" value="1"/>
</dbReference>
<sequence>MESAASDHSIHNCRSIEQPLLSPETAVDHDHHGKRVVDELDFFADNKGRLMEMRDQTVEVKEEGAHDHHGVGQEKQLPDVNTGLNLLTTYTSSDKSSMDDGTSSSHNMEDKHRTNELAVLQAELGRMNVENQRLRVMISQVNNNYQALQVQIVTLQNQKVDHQTPEQHKMINNGSVVVEEKQMMNGFNHIAADPKIVPGRLHEMTSLSQWSAARVLVMYFTGILAEELVLLMGEEDSPDQEFQGWVPKKVSKMMSPRDVDQASSETMSMIKKARVSVRARSEASMISDGCQWRKYGQKMAKGNPCPRAYYRCTMGTGCPVRKQVQRCAEDRTILVTTYEGHHNHPLPPAAMAMASTTSAAASMLLSGSMPSADGLISSNSFLARSALPNCPPSLATLSASAPFPTVTLDLTRTPTSSEMPLGQPNQLPPSFPQNMMSVPQILGQALSSQSKFSVLDSFQGLDSTTHSLADKVNAATAAITADPNFTAALVAAITSIVGNVHSNNNTNNNITTRKNSDSNT</sequence>
<dbReference type="PANTHER" id="PTHR31429">
    <property type="entry name" value="WRKY TRANSCRIPTION FACTOR 36-RELATED"/>
    <property type="match status" value="1"/>
</dbReference>
<dbReference type="PANTHER" id="PTHR31429:SF81">
    <property type="entry name" value="TRANSCRIPTION FACTOR WRKY FAMILY-RELATED"/>
    <property type="match status" value="1"/>
</dbReference>
<gene>
    <name evidence="9" type="ORF">ORAREDHAP_LOCUS27831</name>
</gene>
<proteinExistence type="predicted"/>
<name>A0A6J5X2Y5_PRUAR</name>
<dbReference type="GO" id="GO:0003700">
    <property type="term" value="F:DNA-binding transcription factor activity"/>
    <property type="evidence" value="ECO:0007669"/>
    <property type="project" value="InterPro"/>
</dbReference>
<accession>A0A6J5X2Y5</accession>
<dbReference type="Proteomes" id="UP000507245">
    <property type="component" value="Unassembled WGS sequence"/>
</dbReference>
<keyword evidence="4" id="KW-0804">Transcription</keyword>
<feature type="region of interest" description="Disordered" evidence="7">
    <location>
        <begin position="90"/>
        <end position="111"/>
    </location>
</feature>
<keyword evidence="5" id="KW-0539">Nucleus</keyword>
<dbReference type="SMART" id="SM00774">
    <property type="entry name" value="WRKY"/>
    <property type="match status" value="1"/>
</dbReference>
<dbReference type="GO" id="GO:0005634">
    <property type="term" value="C:nucleus"/>
    <property type="evidence" value="ECO:0007669"/>
    <property type="project" value="UniProtKB-SubCell"/>
</dbReference>
<feature type="coiled-coil region" evidence="6">
    <location>
        <begin position="131"/>
        <end position="158"/>
    </location>
</feature>
<evidence type="ECO:0000256" key="2">
    <source>
        <dbReference type="ARBA" id="ARBA00023015"/>
    </source>
</evidence>
<keyword evidence="10" id="KW-1185">Reference proteome</keyword>
<evidence type="ECO:0000256" key="6">
    <source>
        <dbReference type="SAM" id="Coils"/>
    </source>
</evidence>
<feature type="compositionally biased region" description="Low complexity" evidence="7">
    <location>
        <begin position="503"/>
        <end position="512"/>
    </location>
</feature>
<reference evidence="10" key="1">
    <citation type="journal article" date="2020" name="Genome Biol.">
        <title>Gamete binning: chromosome-level and haplotype-resolved genome assembly enabled by high-throughput single-cell sequencing of gamete genomes.</title>
        <authorList>
            <person name="Campoy J.A."/>
            <person name="Sun H."/>
            <person name="Goel M."/>
            <person name="Jiao W.-B."/>
            <person name="Folz-Donahue K."/>
            <person name="Wang N."/>
            <person name="Rubio M."/>
            <person name="Liu C."/>
            <person name="Kukat C."/>
            <person name="Ruiz D."/>
            <person name="Huettel B."/>
            <person name="Schneeberger K."/>
        </authorList>
    </citation>
    <scope>NUCLEOTIDE SEQUENCE [LARGE SCALE GENOMIC DNA]</scope>
    <source>
        <strain evidence="10">cv. Rojo Pasion</strain>
    </source>
</reference>
<evidence type="ECO:0000256" key="3">
    <source>
        <dbReference type="ARBA" id="ARBA00023125"/>
    </source>
</evidence>
<dbReference type="InterPro" id="IPR044810">
    <property type="entry name" value="WRKY_plant"/>
</dbReference>
<feature type="compositionally biased region" description="Polar residues" evidence="7">
    <location>
        <begin position="90"/>
        <end position="106"/>
    </location>
</feature>
<dbReference type="Gene3D" id="2.20.25.80">
    <property type="entry name" value="WRKY domain"/>
    <property type="match status" value="1"/>
</dbReference>
<dbReference type="OrthoDB" id="2020995at2759"/>
<keyword evidence="2" id="KW-0805">Transcription regulation</keyword>
<keyword evidence="3" id="KW-0238">DNA-binding</keyword>
<dbReference type="InterPro" id="IPR003657">
    <property type="entry name" value="WRKY_dom"/>
</dbReference>
<evidence type="ECO:0000259" key="8">
    <source>
        <dbReference type="PROSITE" id="PS50811"/>
    </source>
</evidence>
<evidence type="ECO:0000256" key="5">
    <source>
        <dbReference type="ARBA" id="ARBA00023242"/>
    </source>
</evidence>
<dbReference type="PROSITE" id="PS50811">
    <property type="entry name" value="WRKY"/>
    <property type="match status" value="1"/>
</dbReference>
<dbReference type="Pfam" id="PF03106">
    <property type="entry name" value="WRKY"/>
    <property type="match status" value="1"/>
</dbReference>
<dbReference type="SUPFAM" id="SSF118290">
    <property type="entry name" value="WRKY DNA-binding domain"/>
    <property type="match status" value="1"/>
</dbReference>
<evidence type="ECO:0000256" key="7">
    <source>
        <dbReference type="SAM" id="MobiDB-lite"/>
    </source>
</evidence>
<dbReference type="EMBL" id="CAEKKB010000004">
    <property type="protein sequence ID" value="CAB4308406.1"/>
    <property type="molecule type" value="Genomic_DNA"/>
</dbReference>
<evidence type="ECO:0000313" key="9">
    <source>
        <dbReference type="EMBL" id="CAB4308406.1"/>
    </source>
</evidence>
<comment type="subcellular location">
    <subcellularLocation>
        <location evidence="1">Nucleus</location>
    </subcellularLocation>
</comment>
<dbReference type="GO" id="GO:0043565">
    <property type="term" value="F:sequence-specific DNA binding"/>
    <property type="evidence" value="ECO:0007669"/>
    <property type="project" value="InterPro"/>
</dbReference>
<evidence type="ECO:0000256" key="4">
    <source>
        <dbReference type="ARBA" id="ARBA00023163"/>
    </source>
</evidence>
<dbReference type="AlphaFoldDB" id="A0A6J5X2Y5"/>
<keyword evidence="6" id="KW-0175">Coiled coil</keyword>
<evidence type="ECO:0000256" key="1">
    <source>
        <dbReference type="ARBA" id="ARBA00004123"/>
    </source>
</evidence>
<evidence type="ECO:0000313" key="10">
    <source>
        <dbReference type="Proteomes" id="UP000507245"/>
    </source>
</evidence>
<dbReference type="InterPro" id="IPR036576">
    <property type="entry name" value="WRKY_dom_sf"/>
</dbReference>
<organism evidence="9 10">
    <name type="scientific">Prunus armeniaca</name>
    <name type="common">Apricot</name>
    <name type="synonym">Armeniaca vulgaris</name>
    <dbReference type="NCBI Taxonomy" id="36596"/>
    <lineage>
        <taxon>Eukaryota</taxon>
        <taxon>Viridiplantae</taxon>
        <taxon>Streptophyta</taxon>
        <taxon>Embryophyta</taxon>
        <taxon>Tracheophyta</taxon>
        <taxon>Spermatophyta</taxon>
        <taxon>Magnoliopsida</taxon>
        <taxon>eudicotyledons</taxon>
        <taxon>Gunneridae</taxon>
        <taxon>Pentapetalae</taxon>
        <taxon>rosids</taxon>
        <taxon>fabids</taxon>
        <taxon>Rosales</taxon>
        <taxon>Rosaceae</taxon>
        <taxon>Amygdaloideae</taxon>
        <taxon>Amygdaleae</taxon>
        <taxon>Prunus</taxon>
    </lineage>
</organism>